<feature type="compositionally biased region" description="Basic and acidic residues" evidence="1">
    <location>
        <begin position="43"/>
        <end position="62"/>
    </location>
</feature>
<evidence type="ECO:0000313" key="2">
    <source>
        <dbReference type="EMBL" id="CAD8863366.1"/>
    </source>
</evidence>
<gene>
    <name evidence="2" type="ORF">NSCI0253_LOCUS37721</name>
</gene>
<feature type="region of interest" description="Disordered" evidence="1">
    <location>
        <begin position="38"/>
        <end position="64"/>
    </location>
</feature>
<proteinExistence type="predicted"/>
<sequence length="224" mass="24769">MPPFAGGLTGTCCACDLVDGGEDRFQHTLRNNKEVYEPVASPDRGRDGRVGHDAPQGGHKEVGTSAGLSSARMIGSQRCDEQQIPEKARLQELVKEFAKRAVRGVPCTLVEADNGRMYPASYHVDQWLKKLTFKPDNLGDRRRVVDMTQIQEIFDYEGATSMFLLSGAIALGVEDRDRLLVIKFSDNTPSVFLLEASSAERDRFIMCMKILRIFAQTDGPDDGA</sequence>
<evidence type="ECO:0000256" key="1">
    <source>
        <dbReference type="SAM" id="MobiDB-lite"/>
    </source>
</evidence>
<dbReference type="EMBL" id="HBFQ01052964">
    <property type="protein sequence ID" value="CAD8863366.1"/>
    <property type="molecule type" value="Transcribed_RNA"/>
</dbReference>
<accession>A0A7S1FFU4</accession>
<organism evidence="2">
    <name type="scientific">Noctiluca scintillans</name>
    <name type="common">Sea sparkle</name>
    <name type="synonym">Red tide dinoflagellate</name>
    <dbReference type="NCBI Taxonomy" id="2966"/>
    <lineage>
        <taxon>Eukaryota</taxon>
        <taxon>Sar</taxon>
        <taxon>Alveolata</taxon>
        <taxon>Dinophyceae</taxon>
        <taxon>Noctilucales</taxon>
        <taxon>Noctilucaceae</taxon>
        <taxon>Noctiluca</taxon>
    </lineage>
</organism>
<name>A0A7S1FFU4_NOCSC</name>
<dbReference type="AlphaFoldDB" id="A0A7S1FFU4"/>
<protein>
    <submittedName>
        <fullName evidence="2">Uncharacterized protein</fullName>
    </submittedName>
</protein>
<reference evidence="2" key="1">
    <citation type="submission" date="2021-01" db="EMBL/GenBank/DDBJ databases">
        <authorList>
            <person name="Corre E."/>
            <person name="Pelletier E."/>
            <person name="Niang G."/>
            <person name="Scheremetjew M."/>
            <person name="Finn R."/>
            <person name="Kale V."/>
            <person name="Holt S."/>
            <person name="Cochrane G."/>
            <person name="Meng A."/>
            <person name="Brown T."/>
            <person name="Cohen L."/>
        </authorList>
    </citation>
    <scope>NUCLEOTIDE SEQUENCE</scope>
</reference>